<accession>A0ABY8TQI4</accession>
<evidence type="ECO:0000256" key="7">
    <source>
        <dbReference type="SAM" id="Phobius"/>
    </source>
</evidence>
<evidence type="ECO:0000256" key="3">
    <source>
        <dbReference type="ARBA" id="ARBA00022692"/>
    </source>
</evidence>
<gene>
    <name evidence="9" type="ORF">OEZ85_010738</name>
</gene>
<evidence type="ECO:0000313" key="9">
    <source>
        <dbReference type="EMBL" id="WIA10551.1"/>
    </source>
</evidence>
<dbReference type="PANTHER" id="PTHR31563">
    <property type="entry name" value="ION CHANNEL POLLUX-RELATED"/>
    <property type="match status" value="1"/>
</dbReference>
<comment type="subcellular location">
    <subcellularLocation>
        <location evidence="1">Endomembrane system</location>
        <topology evidence="1">Multi-pass membrane protein</topology>
    </subcellularLocation>
</comment>
<evidence type="ECO:0000256" key="6">
    <source>
        <dbReference type="ARBA" id="ARBA00023136"/>
    </source>
</evidence>
<keyword evidence="3 7" id="KW-0812">Transmembrane</keyword>
<keyword evidence="10" id="KW-1185">Reference proteome</keyword>
<keyword evidence="4 7" id="KW-1133">Transmembrane helix</keyword>
<evidence type="ECO:0000313" key="10">
    <source>
        <dbReference type="Proteomes" id="UP001244341"/>
    </source>
</evidence>
<dbReference type="EMBL" id="CP126209">
    <property type="protein sequence ID" value="WIA10551.1"/>
    <property type="molecule type" value="Genomic_DNA"/>
</dbReference>
<evidence type="ECO:0000256" key="1">
    <source>
        <dbReference type="ARBA" id="ARBA00004127"/>
    </source>
</evidence>
<dbReference type="Pfam" id="PF06241">
    <property type="entry name" value="Castor_Poll_mid"/>
    <property type="match status" value="1"/>
</dbReference>
<feature type="domain" description="CASTOR/POLLUX/SYM8 ion channel conserved" evidence="8">
    <location>
        <begin position="211"/>
        <end position="299"/>
    </location>
</feature>
<organism evidence="9 10">
    <name type="scientific">Tetradesmus obliquus</name>
    <name type="common">Green alga</name>
    <name type="synonym">Acutodesmus obliquus</name>
    <dbReference type="NCBI Taxonomy" id="3088"/>
    <lineage>
        <taxon>Eukaryota</taxon>
        <taxon>Viridiplantae</taxon>
        <taxon>Chlorophyta</taxon>
        <taxon>core chlorophytes</taxon>
        <taxon>Chlorophyceae</taxon>
        <taxon>CS clade</taxon>
        <taxon>Sphaeropleales</taxon>
        <taxon>Scenedesmaceae</taxon>
        <taxon>Tetradesmus</taxon>
    </lineage>
</organism>
<dbReference type="Proteomes" id="UP001244341">
    <property type="component" value="Chromosome 2b"/>
</dbReference>
<keyword evidence="5" id="KW-0406">Ion transport</keyword>
<proteinExistence type="predicted"/>
<evidence type="ECO:0000256" key="4">
    <source>
        <dbReference type="ARBA" id="ARBA00022989"/>
    </source>
</evidence>
<sequence length="428" mass="46070">MPWAGTAAGHFFWQFCSYHVQRAQLLASFSHRLLVLACVSLGCVTAGALLYYVVSGEPLVACLFKSYGVMFRAPGFVVSQEQTLAATLVLNTMFIFSVFVFATLIGLVGDEVKQSIQAMRNGDVPLQLRGHTLVLNWNSLTLSLLRQLYHAQHDPKHCLYQRPVVVLADRPKAEMDAVVLTTMKGLKFEVFLSTTASVSKVQGARLLSQRMLDRLVAQTAVQPGVGQAFREIVRAGADAAQLCWCEVPAGCQLEGARFRTARQAFPHAVVLGVLSAADGQLILNPPDEARLAAGDRLLGFTRQAKMQPAASGSSSSSCGGGWRCLGRSLSRANSMSSNKLHVVPSSNSVSTLTGLETDSTPRYLRPRAIKVIVLGWPEAAVDKLLNSLQDTAPEGSVFTVLRSSPQPQGGAGMHAAARTAPPRWQVVA</sequence>
<evidence type="ECO:0000259" key="8">
    <source>
        <dbReference type="Pfam" id="PF06241"/>
    </source>
</evidence>
<name>A0ABY8TQI4_TETOB</name>
<keyword evidence="6 7" id="KW-0472">Membrane</keyword>
<protein>
    <recommendedName>
        <fullName evidence="8">CASTOR/POLLUX/SYM8 ion channel conserved domain-containing protein</fullName>
    </recommendedName>
</protein>
<evidence type="ECO:0000256" key="2">
    <source>
        <dbReference type="ARBA" id="ARBA00022448"/>
    </source>
</evidence>
<keyword evidence="2" id="KW-0813">Transport</keyword>
<feature type="transmembrane region" description="Helical" evidence="7">
    <location>
        <begin position="84"/>
        <end position="109"/>
    </location>
</feature>
<feature type="transmembrane region" description="Helical" evidence="7">
    <location>
        <begin position="33"/>
        <end position="54"/>
    </location>
</feature>
<dbReference type="InterPro" id="IPR044849">
    <property type="entry name" value="CASTOR/POLLUX/SYM8-like"/>
</dbReference>
<reference evidence="9 10" key="1">
    <citation type="submission" date="2023-05" db="EMBL/GenBank/DDBJ databases">
        <title>A 100% complete, gapless, phased diploid assembly of the Scenedesmus obliquus UTEX 3031 genome.</title>
        <authorList>
            <person name="Biondi T.C."/>
            <person name="Hanschen E.R."/>
            <person name="Kwon T."/>
            <person name="Eng W."/>
            <person name="Kruse C.P.S."/>
            <person name="Koehler S.I."/>
            <person name="Kunde Y."/>
            <person name="Gleasner C.D."/>
            <person name="You Mak K.T."/>
            <person name="Polle J."/>
            <person name="Hovde B.T."/>
            <person name="Starkenburg S.R."/>
        </authorList>
    </citation>
    <scope>NUCLEOTIDE SEQUENCE [LARGE SCALE GENOMIC DNA]</scope>
    <source>
        <strain evidence="9 10">DOE0152z</strain>
    </source>
</reference>
<dbReference type="InterPro" id="IPR010420">
    <property type="entry name" value="CASTOR/POLLUX/SYM8_dom"/>
</dbReference>
<dbReference type="PANTHER" id="PTHR31563:SF10">
    <property type="entry name" value="ION CHANNEL POLLUX-RELATED"/>
    <property type="match status" value="1"/>
</dbReference>
<evidence type="ECO:0000256" key="5">
    <source>
        <dbReference type="ARBA" id="ARBA00023065"/>
    </source>
</evidence>